<gene>
    <name evidence="1" type="ORF">HNP39_001823</name>
</gene>
<evidence type="ECO:0000313" key="2">
    <source>
        <dbReference type="Proteomes" id="UP000517315"/>
    </source>
</evidence>
<dbReference type="EMBL" id="JACJIG010000002">
    <property type="protein sequence ID" value="MBA8918102.1"/>
    <property type="molecule type" value="Genomic_DNA"/>
</dbReference>
<dbReference type="Proteomes" id="UP000517315">
    <property type="component" value="Unassembled WGS sequence"/>
</dbReference>
<sequence length="119" mass="13449">MNQKNHAAVKRVNQKNHAAANTDHIIRKAAANHTAAIDLNVLITINGVTLAEDAERKNIIPAIKEMLIVNGIKGICGSIDATAKCQVFIFETLFKREYDKKGFFLFRREIKMRHHNVLK</sequence>
<name>A0ABR6B1V9_9BACI</name>
<accession>A0ABR6B1V9</accession>
<protein>
    <submittedName>
        <fullName evidence="1">Uncharacterized protein</fullName>
    </submittedName>
</protein>
<keyword evidence="2" id="KW-1185">Reference proteome</keyword>
<proteinExistence type="predicted"/>
<comment type="caution">
    <text evidence="1">The sequence shown here is derived from an EMBL/GenBank/DDBJ whole genome shotgun (WGS) entry which is preliminary data.</text>
</comment>
<organism evidence="1 2">
    <name type="scientific">Bacillus aerius</name>
    <dbReference type="NCBI Taxonomy" id="293388"/>
    <lineage>
        <taxon>Bacteria</taxon>
        <taxon>Bacillati</taxon>
        <taxon>Bacillota</taxon>
        <taxon>Bacilli</taxon>
        <taxon>Bacillales</taxon>
        <taxon>Bacillaceae</taxon>
        <taxon>Bacillus</taxon>
    </lineage>
</organism>
<reference evidence="1 2" key="1">
    <citation type="submission" date="2020-08" db="EMBL/GenBank/DDBJ databases">
        <title>Functional genomics of gut bacteria from endangered species of beetles.</title>
        <authorList>
            <person name="Carlos-Shanley C."/>
        </authorList>
    </citation>
    <scope>NUCLEOTIDE SEQUENCE [LARGE SCALE GENOMIC DNA]</scope>
    <source>
        <strain evidence="1 2">S00152</strain>
    </source>
</reference>
<evidence type="ECO:0000313" key="1">
    <source>
        <dbReference type="EMBL" id="MBA8918102.1"/>
    </source>
</evidence>